<keyword evidence="6" id="KW-1185">Reference proteome</keyword>
<evidence type="ECO:0000256" key="2">
    <source>
        <dbReference type="ARBA" id="ARBA00023125"/>
    </source>
</evidence>
<dbReference type="Pfam" id="PF00455">
    <property type="entry name" value="DeoRC"/>
    <property type="match status" value="1"/>
</dbReference>
<keyword evidence="3" id="KW-0804">Transcription</keyword>
<dbReference type="InterPro" id="IPR036390">
    <property type="entry name" value="WH_DNA-bd_sf"/>
</dbReference>
<evidence type="ECO:0000256" key="1">
    <source>
        <dbReference type="ARBA" id="ARBA00023015"/>
    </source>
</evidence>
<dbReference type="PANTHER" id="PTHR30363:SF8">
    <property type="entry name" value="DEOXYRIBOSE OPERON REPRESSOR"/>
    <property type="match status" value="1"/>
</dbReference>
<evidence type="ECO:0000259" key="4">
    <source>
        <dbReference type="PROSITE" id="PS51000"/>
    </source>
</evidence>
<dbReference type="InterPro" id="IPR050313">
    <property type="entry name" value="Carb_Metab_HTH_regulators"/>
</dbReference>
<reference evidence="5 6" key="1">
    <citation type="submission" date="2019-08" db="EMBL/GenBank/DDBJ databases">
        <title>In-depth cultivation of the pig gut microbiome towards novel bacterial diversity and tailored functional studies.</title>
        <authorList>
            <person name="Wylensek D."/>
            <person name="Hitch T.C.A."/>
            <person name="Clavel T."/>
        </authorList>
    </citation>
    <scope>NUCLEOTIDE SEQUENCE [LARGE SCALE GENOMIC DNA]</scope>
    <source>
        <strain evidence="5 6">WCA-SAB-591-4A-A</strain>
    </source>
</reference>
<evidence type="ECO:0000313" key="5">
    <source>
        <dbReference type="EMBL" id="MST62627.1"/>
    </source>
</evidence>
<dbReference type="AlphaFoldDB" id="A0A6N7XH00"/>
<dbReference type="PRINTS" id="PR00037">
    <property type="entry name" value="HTHLACR"/>
</dbReference>
<dbReference type="PANTHER" id="PTHR30363">
    <property type="entry name" value="HTH-TYPE TRANSCRIPTIONAL REGULATOR SRLR-RELATED"/>
    <property type="match status" value="1"/>
</dbReference>
<evidence type="ECO:0000313" key="6">
    <source>
        <dbReference type="Proteomes" id="UP000440713"/>
    </source>
</evidence>
<dbReference type="InterPro" id="IPR036388">
    <property type="entry name" value="WH-like_DNA-bd_sf"/>
</dbReference>
<dbReference type="InterPro" id="IPR018356">
    <property type="entry name" value="Tscrpt_reg_HTH_DeoR_CS"/>
</dbReference>
<dbReference type="SMART" id="SM01134">
    <property type="entry name" value="DeoRC"/>
    <property type="match status" value="1"/>
</dbReference>
<dbReference type="EMBL" id="VUNE01000003">
    <property type="protein sequence ID" value="MST62627.1"/>
    <property type="molecule type" value="Genomic_DNA"/>
</dbReference>
<feature type="domain" description="HTH deoR-type" evidence="4">
    <location>
        <begin position="4"/>
        <end position="59"/>
    </location>
</feature>
<dbReference type="PROSITE" id="PS51000">
    <property type="entry name" value="HTH_DEOR_2"/>
    <property type="match status" value="1"/>
</dbReference>
<dbReference type="PROSITE" id="PS00894">
    <property type="entry name" value="HTH_DEOR_1"/>
    <property type="match status" value="1"/>
</dbReference>
<dbReference type="RefSeq" id="WP_154538008.1">
    <property type="nucleotide sequence ID" value="NZ_JAQYHJ010000049.1"/>
</dbReference>
<dbReference type="InterPro" id="IPR014036">
    <property type="entry name" value="DeoR-like_C"/>
</dbReference>
<accession>A0A6N7XH00</accession>
<dbReference type="InterPro" id="IPR001034">
    <property type="entry name" value="DeoR_HTH"/>
</dbReference>
<protein>
    <submittedName>
        <fullName evidence="5">DeoR/GlpR transcriptional regulator</fullName>
    </submittedName>
</protein>
<dbReference type="GO" id="GO:0003677">
    <property type="term" value="F:DNA binding"/>
    <property type="evidence" value="ECO:0007669"/>
    <property type="project" value="UniProtKB-KW"/>
</dbReference>
<dbReference type="SUPFAM" id="SSF46785">
    <property type="entry name" value="Winged helix' DNA-binding domain"/>
    <property type="match status" value="1"/>
</dbReference>
<name>A0A6N7XH00_9FIRM</name>
<evidence type="ECO:0000256" key="3">
    <source>
        <dbReference type="ARBA" id="ARBA00023163"/>
    </source>
</evidence>
<sequence>MSKREDRINNIISILKSSNGSSVKDLANELNVSEMTIRRDLKTLEEKNIIDNFYGAAVFNPREDNPVNKSDEFSYSISINSHKMEYQKNCIGKKAAEFVCENDVVVIDTGTTTEKLTQNIDNELSFTALVFSANNLIHLLGKPNAEIIVSGGKFHRDTGMFEPSIDMELVKNTRTNKLFLSAAGVHEKLGITCAYSYEILLKKEVINNSLEVFLLVDSSKFGNVASAFICELDYIDNIITDRGISDEWVEIINKMGINLIIAD</sequence>
<organism evidence="5 6">
    <name type="scientific">Peptostreptococcus porci</name>
    <dbReference type="NCBI Taxonomy" id="2652282"/>
    <lineage>
        <taxon>Bacteria</taxon>
        <taxon>Bacillati</taxon>
        <taxon>Bacillota</taxon>
        <taxon>Clostridia</taxon>
        <taxon>Peptostreptococcales</taxon>
        <taxon>Peptostreptococcaceae</taxon>
        <taxon>Peptostreptococcus</taxon>
    </lineage>
</organism>
<dbReference type="Gene3D" id="1.10.10.10">
    <property type="entry name" value="Winged helix-like DNA-binding domain superfamily/Winged helix DNA-binding domain"/>
    <property type="match status" value="1"/>
</dbReference>
<dbReference type="Gene3D" id="3.40.50.1360">
    <property type="match status" value="1"/>
</dbReference>
<gene>
    <name evidence="5" type="ORF">FYJ71_06575</name>
</gene>
<comment type="caution">
    <text evidence="5">The sequence shown here is derived from an EMBL/GenBank/DDBJ whole genome shotgun (WGS) entry which is preliminary data.</text>
</comment>
<dbReference type="Proteomes" id="UP000440713">
    <property type="component" value="Unassembled WGS sequence"/>
</dbReference>
<keyword evidence="2" id="KW-0238">DNA-binding</keyword>
<dbReference type="GO" id="GO:0003700">
    <property type="term" value="F:DNA-binding transcription factor activity"/>
    <property type="evidence" value="ECO:0007669"/>
    <property type="project" value="InterPro"/>
</dbReference>
<dbReference type="InterPro" id="IPR037171">
    <property type="entry name" value="NagB/RpiA_transferase-like"/>
</dbReference>
<keyword evidence="1" id="KW-0805">Transcription regulation</keyword>
<dbReference type="SUPFAM" id="SSF100950">
    <property type="entry name" value="NagB/RpiA/CoA transferase-like"/>
    <property type="match status" value="1"/>
</dbReference>
<dbReference type="SMART" id="SM00420">
    <property type="entry name" value="HTH_DEOR"/>
    <property type="match status" value="1"/>
</dbReference>
<proteinExistence type="predicted"/>
<dbReference type="Pfam" id="PF08220">
    <property type="entry name" value="HTH_DeoR"/>
    <property type="match status" value="1"/>
</dbReference>